<evidence type="ECO:0000256" key="1">
    <source>
        <dbReference type="SAM" id="MobiDB-lite"/>
    </source>
</evidence>
<proteinExistence type="predicted"/>
<reference evidence="2" key="1">
    <citation type="submission" date="2023-02" db="EMBL/GenBank/DDBJ databases">
        <title>Colletotrichum kahawae CIFC_Que2 genome sequencing and assembly.</title>
        <authorList>
            <person name="Baroncelli R."/>
        </authorList>
    </citation>
    <scope>NUCLEOTIDE SEQUENCE</scope>
    <source>
        <strain evidence="2">CIFC_Que2</strain>
    </source>
</reference>
<accession>A0AAD9YG42</accession>
<evidence type="ECO:0000313" key="3">
    <source>
        <dbReference type="Proteomes" id="UP001281614"/>
    </source>
</evidence>
<keyword evidence="3" id="KW-1185">Reference proteome</keyword>
<organism evidence="2 3">
    <name type="scientific">Colletotrichum kahawae</name>
    <name type="common">Coffee berry disease fungus</name>
    <dbReference type="NCBI Taxonomy" id="34407"/>
    <lineage>
        <taxon>Eukaryota</taxon>
        <taxon>Fungi</taxon>
        <taxon>Dikarya</taxon>
        <taxon>Ascomycota</taxon>
        <taxon>Pezizomycotina</taxon>
        <taxon>Sordariomycetes</taxon>
        <taxon>Hypocreomycetidae</taxon>
        <taxon>Glomerellales</taxon>
        <taxon>Glomerellaceae</taxon>
        <taxon>Colletotrichum</taxon>
        <taxon>Colletotrichum gloeosporioides species complex</taxon>
    </lineage>
</organism>
<gene>
    <name evidence="2" type="ORF">CKAH01_05574</name>
</gene>
<protein>
    <submittedName>
        <fullName evidence="2">Uncharacterized protein</fullName>
    </submittedName>
</protein>
<comment type="caution">
    <text evidence="2">The sequence shown here is derived from an EMBL/GenBank/DDBJ whole genome shotgun (WGS) entry which is preliminary data.</text>
</comment>
<sequence>MHRFCFGQWPRAGRKAEQSKQSKAKLTEHRCVEKRPSSLPSSRSSRQSFHHNPLFGRLLSFCCASTQNVAPFRLREFLCQDNSFRDLTSKDAYADALRIPRIVLDAQPDRAAGQRLSLSRSLPVFSSMYLVPRKPGHPGPPLPPPFTSCTPVDTLASFSSKNPFQRLPRLHGD</sequence>
<dbReference type="EMBL" id="VYYT01000189">
    <property type="protein sequence ID" value="KAK2758526.1"/>
    <property type="molecule type" value="Genomic_DNA"/>
</dbReference>
<feature type="compositionally biased region" description="Low complexity" evidence="1">
    <location>
        <begin position="37"/>
        <end position="47"/>
    </location>
</feature>
<dbReference type="AlphaFoldDB" id="A0AAD9YG42"/>
<feature type="region of interest" description="Disordered" evidence="1">
    <location>
        <begin position="153"/>
        <end position="173"/>
    </location>
</feature>
<feature type="compositionally biased region" description="Polar residues" evidence="1">
    <location>
        <begin position="153"/>
        <end position="163"/>
    </location>
</feature>
<feature type="compositionally biased region" description="Basic and acidic residues" evidence="1">
    <location>
        <begin position="14"/>
        <end position="36"/>
    </location>
</feature>
<feature type="region of interest" description="Disordered" evidence="1">
    <location>
        <begin position="1"/>
        <end position="47"/>
    </location>
</feature>
<evidence type="ECO:0000313" key="2">
    <source>
        <dbReference type="EMBL" id="KAK2758526.1"/>
    </source>
</evidence>
<name>A0AAD9YG42_COLKA</name>
<dbReference type="Proteomes" id="UP001281614">
    <property type="component" value="Unassembled WGS sequence"/>
</dbReference>